<dbReference type="EMBL" id="FRDL01000004">
    <property type="protein sequence ID" value="SHN64426.1"/>
    <property type="molecule type" value="Genomic_DNA"/>
</dbReference>
<keyword evidence="1" id="KW-0805">Transcription regulation</keyword>
<gene>
    <name evidence="6" type="ORF">SAMN05216200_1044</name>
</gene>
<dbReference type="AlphaFoldDB" id="A0A1M7T111"/>
<dbReference type="STRING" id="1189325.SAMN04488119_1044"/>
<dbReference type="Pfam" id="PF01037">
    <property type="entry name" value="AsnC_trans_reg"/>
    <property type="match status" value="1"/>
</dbReference>
<proteinExistence type="predicted"/>
<dbReference type="RefSeq" id="WP_072746981.1">
    <property type="nucleotide sequence ID" value="NZ_FOHL01000004.1"/>
</dbReference>
<dbReference type="InterPro" id="IPR019888">
    <property type="entry name" value="Tscrpt_reg_AsnC-like"/>
</dbReference>
<organism evidence="6 7">
    <name type="scientific">Oceanicella actignis</name>
    <dbReference type="NCBI Taxonomy" id="1189325"/>
    <lineage>
        <taxon>Bacteria</taxon>
        <taxon>Pseudomonadati</taxon>
        <taxon>Pseudomonadota</taxon>
        <taxon>Alphaproteobacteria</taxon>
        <taxon>Rhodobacterales</taxon>
        <taxon>Paracoccaceae</taxon>
        <taxon>Oceanicella</taxon>
    </lineage>
</organism>
<dbReference type="PANTHER" id="PTHR30154">
    <property type="entry name" value="LEUCINE-RESPONSIVE REGULATORY PROTEIN"/>
    <property type="match status" value="1"/>
</dbReference>
<dbReference type="SUPFAM" id="SSF46785">
    <property type="entry name" value="Winged helix' DNA-binding domain"/>
    <property type="match status" value="1"/>
</dbReference>
<evidence type="ECO:0000256" key="2">
    <source>
        <dbReference type="ARBA" id="ARBA00023125"/>
    </source>
</evidence>
<evidence type="ECO:0000256" key="4">
    <source>
        <dbReference type="ARBA" id="ARBA00023163"/>
    </source>
</evidence>
<keyword evidence="3" id="KW-0010">Activator</keyword>
<keyword evidence="4" id="KW-0804">Transcription</keyword>
<evidence type="ECO:0000259" key="5">
    <source>
        <dbReference type="PROSITE" id="PS50956"/>
    </source>
</evidence>
<dbReference type="InterPro" id="IPR011008">
    <property type="entry name" value="Dimeric_a/b-barrel"/>
</dbReference>
<dbReference type="InterPro" id="IPR011991">
    <property type="entry name" value="ArsR-like_HTH"/>
</dbReference>
<evidence type="ECO:0000313" key="6">
    <source>
        <dbReference type="EMBL" id="SHN64426.1"/>
    </source>
</evidence>
<evidence type="ECO:0000313" key="7">
    <source>
        <dbReference type="Proteomes" id="UP000184066"/>
    </source>
</evidence>
<dbReference type="PRINTS" id="PR00033">
    <property type="entry name" value="HTHASNC"/>
</dbReference>
<keyword evidence="2" id="KW-0238">DNA-binding</keyword>
<dbReference type="InterPro" id="IPR000485">
    <property type="entry name" value="AsnC-type_HTH_dom"/>
</dbReference>
<dbReference type="Proteomes" id="UP000184066">
    <property type="component" value="Unassembled WGS sequence"/>
</dbReference>
<dbReference type="InterPro" id="IPR019887">
    <property type="entry name" value="Tscrpt_reg_AsnC/Lrp_C"/>
</dbReference>
<dbReference type="InterPro" id="IPR036390">
    <property type="entry name" value="WH_DNA-bd_sf"/>
</dbReference>
<dbReference type="Pfam" id="PF13404">
    <property type="entry name" value="HTH_AsnC-type"/>
    <property type="match status" value="1"/>
</dbReference>
<dbReference type="Gene3D" id="3.30.70.920">
    <property type="match status" value="1"/>
</dbReference>
<feature type="domain" description="HTH asnC-type" evidence="5">
    <location>
        <begin position="8"/>
        <end position="69"/>
    </location>
</feature>
<dbReference type="PROSITE" id="PS50956">
    <property type="entry name" value="HTH_ASNC_2"/>
    <property type="match status" value="1"/>
</dbReference>
<evidence type="ECO:0000256" key="1">
    <source>
        <dbReference type="ARBA" id="ARBA00023015"/>
    </source>
</evidence>
<name>A0A1M7T111_9RHOB</name>
<evidence type="ECO:0000256" key="3">
    <source>
        <dbReference type="ARBA" id="ARBA00023159"/>
    </source>
</evidence>
<dbReference type="PANTHER" id="PTHR30154:SF0">
    <property type="entry name" value="LEUCINE-RESPONSIVE REGULATORY PROTEIN"/>
    <property type="match status" value="1"/>
</dbReference>
<keyword evidence="7" id="KW-1185">Reference proteome</keyword>
<sequence length="152" mass="17078">MKEETDRLDSIDLRIVRELERDARQSFARLAEKVGLSKSPVQARVKRLERLGVIRGYAARVDHARLGAGHVAFAQVTLSDTRSHALEAFNRAVADIPQIVECHMIAGGFDYLLKIRTRDIGAYRRLLGETLSRLPHVSHSSTFVVMEAVKDD</sequence>
<protein>
    <submittedName>
        <fullName evidence="6">Lrp/AsnC family transcriptional regulator, leucine-responsive regulatory protein</fullName>
    </submittedName>
</protein>
<dbReference type="GO" id="GO:0043200">
    <property type="term" value="P:response to amino acid"/>
    <property type="evidence" value="ECO:0007669"/>
    <property type="project" value="TreeGrafter"/>
</dbReference>
<reference evidence="6 7" key="1">
    <citation type="submission" date="2016-12" db="EMBL/GenBank/DDBJ databases">
        <authorList>
            <person name="Song W.-J."/>
            <person name="Kurnit D.M."/>
        </authorList>
    </citation>
    <scope>NUCLEOTIDE SEQUENCE [LARGE SCALE GENOMIC DNA]</scope>
    <source>
        <strain evidence="6 7">CGMCC 1.10808</strain>
    </source>
</reference>
<dbReference type="OrthoDB" id="9802341at2"/>
<dbReference type="GO" id="GO:0005829">
    <property type="term" value="C:cytosol"/>
    <property type="evidence" value="ECO:0007669"/>
    <property type="project" value="TreeGrafter"/>
</dbReference>
<dbReference type="SMART" id="SM00344">
    <property type="entry name" value="HTH_ASNC"/>
    <property type="match status" value="1"/>
</dbReference>
<dbReference type="SUPFAM" id="SSF54909">
    <property type="entry name" value="Dimeric alpha+beta barrel"/>
    <property type="match status" value="1"/>
</dbReference>
<dbReference type="GO" id="GO:0043565">
    <property type="term" value="F:sequence-specific DNA binding"/>
    <property type="evidence" value="ECO:0007669"/>
    <property type="project" value="InterPro"/>
</dbReference>
<accession>A0A1M7T111</accession>
<dbReference type="Gene3D" id="1.10.10.10">
    <property type="entry name" value="Winged helix-like DNA-binding domain superfamily/Winged helix DNA-binding domain"/>
    <property type="match status" value="1"/>
</dbReference>
<dbReference type="GO" id="GO:0006355">
    <property type="term" value="P:regulation of DNA-templated transcription"/>
    <property type="evidence" value="ECO:0007669"/>
    <property type="project" value="UniProtKB-ARBA"/>
</dbReference>
<dbReference type="CDD" id="cd00090">
    <property type="entry name" value="HTH_ARSR"/>
    <property type="match status" value="1"/>
</dbReference>
<dbReference type="InterPro" id="IPR036388">
    <property type="entry name" value="WH-like_DNA-bd_sf"/>
</dbReference>